<keyword evidence="1" id="KW-0175">Coiled coil</keyword>
<feature type="coiled-coil region" evidence="1">
    <location>
        <begin position="37"/>
        <end position="64"/>
    </location>
</feature>
<protein>
    <submittedName>
        <fullName evidence="3">Uncharacterized protein</fullName>
    </submittedName>
</protein>
<keyword evidence="2" id="KW-0812">Transmembrane</keyword>
<organism evidence="3 4">
    <name type="scientific">Thermus scotoductus</name>
    <dbReference type="NCBI Taxonomy" id="37636"/>
    <lineage>
        <taxon>Bacteria</taxon>
        <taxon>Thermotogati</taxon>
        <taxon>Deinococcota</taxon>
        <taxon>Deinococci</taxon>
        <taxon>Thermales</taxon>
        <taxon>Thermaceae</taxon>
        <taxon>Thermus</taxon>
    </lineage>
</organism>
<sequence>MEPPDDRTYYSRLEALERGMERVHAILAEHSRRIDGVEQIVARLGHIEALLARLEERLSGLNNSMRIWVSLLTMLLGGLLAVAWRALEGG</sequence>
<name>A0A430R0S4_THESC</name>
<gene>
    <name evidence="3" type="ORF">CSW50_10070</name>
</gene>
<evidence type="ECO:0000256" key="2">
    <source>
        <dbReference type="SAM" id="Phobius"/>
    </source>
</evidence>
<accession>A0A430R0S4</accession>
<dbReference type="AlphaFoldDB" id="A0A430R0S4"/>
<dbReference type="Proteomes" id="UP000288082">
    <property type="component" value="Unassembled WGS sequence"/>
</dbReference>
<dbReference type="EMBL" id="PELM01000388">
    <property type="protein sequence ID" value="RTH00927.1"/>
    <property type="molecule type" value="Genomic_DNA"/>
</dbReference>
<feature type="transmembrane region" description="Helical" evidence="2">
    <location>
        <begin position="67"/>
        <end position="87"/>
    </location>
</feature>
<evidence type="ECO:0000313" key="4">
    <source>
        <dbReference type="Proteomes" id="UP000288082"/>
    </source>
</evidence>
<proteinExistence type="predicted"/>
<evidence type="ECO:0000256" key="1">
    <source>
        <dbReference type="SAM" id="Coils"/>
    </source>
</evidence>
<keyword evidence="2" id="KW-1133">Transmembrane helix</keyword>
<keyword evidence="2" id="KW-0472">Membrane</keyword>
<comment type="caution">
    <text evidence="3">The sequence shown here is derived from an EMBL/GenBank/DDBJ whole genome shotgun (WGS) entry which is preliminary data.</text>
</comment>
<reference evidence="3 4" key="1">
    <citation type="journal article" date="2019" name="Extremophiles">
        <title>Biogeography of thermophiles and predominance of Thermus scotoductus in domestic water heaters.</title>
        <authorList>
            <person name="Wilpiszeski R.L."/>
            <person name="Zhang Z."/>
            <person name="House C.H."/>
        </authorList>
    </citation>
    <scope>NUCLEOTIDE SEQUENCE [LARGE SCALE GENOMIC DNA]</scope>
    <source>
        <strain evidence="3 4">38_S38</strain>
    </source>
</reference>
<evidence type="ECO:0000313" key="3">
    <source>
        <dbReference type="EMBL" id="RTH00927.1"/>
    </source>
</evidence>